<feature type="region of interest" description="Disordered" evidence="2">
    <location>
        <begin position="558"/>
        <end position="611"/>
    </location>
</feature>
<comment type="caution">
    <text evidence="1">Lacks conserved residue(s) required for the propagation of feature annotation.</text>
</comment>
<dbReference type="PANTHER" id="PTHR45901:SF3">
    <property type="entry name" value="LIPOXYGENASE HOMOLOGY DOMAIN-CONTAINING PROTEIN 1"/>
    <property type="match status" value="1"/>
</dbReference>
<evidence type="ECO:0000256" key="2">
    <source>
        <dbReference type="SAM" id="MobiDB-lite"/>
    </source>
</evidence>
<accession>A0A817LX60</accession>
<dbReference type="SUPFAM" id="SSF49723">
    <property type="entry name" value="Lipase/lipooxygenase domain (PLAT/LH2 domain)"/>
    <property type="match status" value="1"/>
</dbReference>
<feature type="compositionally biased region" description="Basic and acidic residues" evidence="2">
    <location>
        <begin position="593"/>
        <end position="604"/>
    </location>
</feature>
<feature type="compositionally biased region" description="Basic residues" evidence="2">
    <location>
        <begin position="448"/>
        <end position="458"/>
    </location>
</feature>
<feature type="compositionally biased region" description="Polar residues" evidence="2">
    <location>
        <begin position="205"/>
        <end position="240"/>
    </location>
</feature>
<dbReference type="InterPro" id="IPR036392">
    <property type="entry name" value="PLAT/LH2_dom_sf"/>
</dbReference>
<sequence length="611" mass="69375">MARVITNNNGNTSSSTKTAFIDRLSHSVIKETSKTLKHYIDVKRRENDFILNPNSSASCDSIPLKARFMYGTTKEYPPLYGSYHSDNDLKIYLRSFQKQQKQHNTSLPSAEKQLCRDELNFHMRSSEHSPRENQKFSELRLRPSVRSNSSCSLTSSADFQKRNSKSASKFSRHRQDHLIDNAANILASMIQTRRSIYEKQFLSQQAPANYDSRNANPSPRQADDQFNTQQVLPSSNNASASVKLPTVTQEPKKAKRKTRNELAKATYIMHKAKPITKGILCDYQISVTTGNCNGASTDAPIRVKLYGTHGYTDFDDLVDSETHRVPFLKCQTDVFTIRKYHVGKLAGITIGHDQKDIKSGWFLYKVSIKDPIRSITYDILCNAWLSSKSTDQKTIRDFEVTSVILPKTNSYAYDRQDEIENQSDYSTTSDETIAFNSTNSYRNDQFKDHKKTSKHRSQQQKSVDSTAAVKTHTSKAAMTNHLSQSQTTKTINSHSKLDESYRPPVPARRTRSPILDRTPPTNSDNEDNVGNHTNRLMSPKSSLIVDQSDSDRNISHRMHHTTNGTLKINSTDHNPPSTRLENRSSPMPISPERPIKTTEQKNEDDAMSFFD</sequence>
<gene>
    <name evidence="4" type="ORF">TIS948_LOCUS2562</name>
</gene>
<proteinExistence type="predicted"/>
<dbReference type="InterPro" id="IPR001024">
    <property type="entry name" value="PLAT/LH2_dom"/>
</dbReference>
<evidence type="ECO:0000313" key="5">
    <source>
        <dbReference type="Proteomes" id="UP000663825"/>
    </source>
</evidence>
<dbReference type="EMBL" id="CAJNXB010000118">
    <property type="protein sequence ID" value="CAF3023183.1"/>
    <property type="molecule type" value="Genomic_DNA"/>
</dbReference>
<feature type="compositionally biased region" description="Polar residues" evidence="2">
    <location>
        <begin position="474"/>
        <end position="494"/>
    </location>
</feature>
<dbReference type="Gene3D" id="2.40.180.10">
    <property type="entry name" value="Catalase core domain"/>
    <property type="match status" value="1"/>
</dbReference>
<feature type="region of interest" description="Disordered" evidence="2">
    <location>
        <begin position="147"/>
        <end position="174"/>
    </location>
</feature>
<feature type="region of interest" description="Disordered" evidence="2">
    <location>
        <begin position="436"/>
        <end position="541"/>
    </location>
</feature>
<comment type="caution">
    <text evidence="4">The sequence shown here is derived from an EMBL/GenBank/DDBJ whole genome shotgun (WGS) entry which is preliminary data.</text>
</comment>
<feature type="compositionally biased region" description="Polar residues" evidence="2">
    <location>
        <begin position="561"/>
        <end position="587"/>
    </location>
</feature>
<dbReference type="OrthoDB" id="19174at2759"/>
<feature type="domain" description="PLAT" evidence="3">
    <location>
        <begin position="281"/>
        <end position="399"/>
    </location>
</feature>
<feature type="region of interest" description="Disordered" evidence="2">
    <location>
        <begin position="205"/>
        <end position="259"/>
    </location>
</feature>
<dbReference type="AlphaFoldDB" id="A0A817LX60"/>
<dbReference type="Proteomes" id="UP000663825">
    <property type="component" value="Unassembled WGS sequence"/>
</dbReference>
<protein>
    <recommendedName>
        <fullName evidence="3">PLAT domain-containing protein</fullName>
    </recommendedName>
</protein>
<dbReference type="Pfam" id="PF01477">
    <property type="entry name" value="PLAT"/>
    <property type="match status" value="1"/>
</dbReference>
<dbReference type="PANTHER" id="PTHR45901">
    <property type="entry name" value="PROTEIN CBG12474"/>
    <property type="match status" value="1"/>
</dbReference>
<feature type="compositionally biased region" description="Polar residues" evidence="2">
    <location>
        <begin position="147"/>
        <end position="158"/>
    </location>
</feature>
<reference evidence="4" key="1">
    <citation type="submission" date="2021-02" db="EMBL/GenBank/DDBJ databases">
        <authorList>
            <person name="Nowell W R."/>
        </authorList>
    </citation>
    <scope>NUCLEOTIDE SEQUENCE</scope>
</reference>
<organism evidence="4 5">
    <name type="scientific">Rotaria socialis</name>
    <dbReference type="NCBI Taxonomy" id="392032"/>
    <lineage>
        <taxon>Eukaryota</taxon>
        <taxon>Metazoa</taxon>
        <taxon>Spiralia</taxon>
        <taxon>Gnathifera</taxon>
        <taxon>Rotifera</taxon>
        <taxon>Eurotatoria</taxon>
        <taxon>Bdelloidea</taxon>
        <taxon>Philodinida</taxon>
        <taxon>Philodinidae</taxon>
        <taxon>Rotaria</taxon>
    </lineage>
</organism>
<dbReference type="InterPro" id="IPR052970">
    <property type="entry name" value="Inner_ear_hair_cell_LOXHD"/>
</dbReference>
<feature type="compositionally biased region" description="Polar residues" evidence="2">
    <location>
        <begin position="519"/>
        <end position="541"/>
    </location>
</feature>
<evidence type="ECO:0000256" key="1">
    <source>
        <dbReference type="PROSITE-ProRule" id="PRU00152"/>
    </source>
</evidence>
<name>A0A817LX60_9BILA</name>
<evidence type="ECO:0000313" key="4">
    <source>
        <dbReference type="EMBL" id="CAF3023183.1"/>
    </source>
</evidence>
<dbReference type="PROSITE" id="PS50095">
    <property type="entry name" value="PLAT"/>
    <property type="match status" value="1"/>
</dbReference>
<evidence type="ECO:0000259" key="3">
    <source>
        <dbReference type="PROSITE" id="PS50095"/>
    </source>
</evidence>